<dbReference type="Pfam" id="PF03235">
    <property type="entry name" value="GmrSD_N"/>
    <property type="match status" value="1"/>
</dbReference>
<dbReference type="Pfam" id="PF07510">
    <property type="entry name" value="GmrSD_C"/>
    <property type="match status" value="1"/>
</dbReference>
<reference evidence="3 4" key="1">
    <citation type="journal article" date="2012" name="J. Bacteriol.">
        <title>Genome Sequence of the Bacteriocin-Producing Strain Lactococcus garvieae DCC43.</title>
        <authorList>
            <person name="Gabrielsen C."/>
            <person name="Brede D.A."/>
            <person name="Hernandez P.E."/>
            <person name="Nes I.F."/>
            <person name="Diep D.B."/>
        </authorList>
    </citation>
    <scope>NUCLEOTIDE SEQUENCE [LARGE SCALE GENOMIC DNA]</scope>
    <source>
        <strain evidence="3 4">DCC43</strain>
    </source>
</reference>
<name>K2NY54_9LACT</name>
<evidence type="ECO:0000313" key="4">
    <source>
        <dbReference type="Proteomes" id="UP000006787"/>
    </source>
</evidence>
<feature type="domain" description="GmrSD restriction endonucleases C-terminal" evidence="2">
    <location>
        <begin position="420"/>
        <end position="558"/>
    </location>
</feature>
<dbReference type="PANTHER" id="PTHR35149:SF1">
    <property type="entry name" value="DUF5655 DOMAIN-CONTAINING PROTEIN"/>
    <property type="match status" value="1"/>
</dbReference>
<evidence type="ECO:0008006" key="5">
    <source>
        <dbReference type="Google" id="ProtNLM"/>
    </source>
</evidence>
<dbReference type="eggNOG" id="COG1479">
    <property type="taxonomic scope" value="Bacteria"/>
</dbReference>
<dbReference type="RefSeq" id="WP_003134482.1">
    <property type="nucleotide sequence ID" value="NZ_AMQS01000001.1"/>
</dbReference>
<feature type="domain" description="GmrSD restriction endonucleases N-terminal" evidence="1">
    <location>
        <begin position="19"/>
        <end position="235"/>
    </location>
</feature>
<evidence type="ECO:0000259" key="2">
    <source>
        <dbReference type="Pfam" id="PF07510"/>
    </source>
</evidence>
<dbReference type="Proteomes" id="UP000006787">
    <property type="component" value="Unassembled WGS sequence"/>
</dbReference>
<dbReference type="InterPro" id="IPR004919">
    <property type="entry name" value="GmrSD_N"/>
</dbReference>
<dbReference type="InterPro" id="IPR011089">
    <property type="entry name" value="GmrSD_C"/>
</dbReference>
<sequence>MRKIEADDQSLSSYLMIKSDIGVLNIPFSQRPYEWEKAQVVRLFNDLVSLRDNSDEIHMLNFFTLSREGDTTKVFDGQQRTVTSLLIVSSFARVLRELGEKEVSDYLIETYLIDKNPLKNTEDHKLIFENEDTNLLFYELIGIDDYKSKQSKNYSDITQKHLVSNNLLINELLDEYINNNNLNSEDIKDLISLILENTTLINIITYTDELAMAMFESLNNTGKMLENYYVLKNDLVLSLGEGEVKNKWNTVDTNLSTYDPSSFLLAVSTFLTGKSTHSNSLERIYSYSLNKENKEELSDFLNLLVESSEKYLYIRNPAQFVNYTPKEDLLTFKKLIDSVQMFIKSQHHPLLLSILIKEEPLASVNTVLYSLLNLGIRNFYFKENRANTIELAIANIAFKYYKGDMTINDVKDNIDSLSIKDDELREAIKAKKINKSSEKGFKFILRETYNLVDLNKETSITESLSGIHLEHILPQKPSQVSEWLSEFPDEEDREFYTRKIGNMTLLLGKINSRISNKDFIDKREQYSMSHIPENNQTIVLQEKWGKEEINSRTEQLADKIIVYLKSLI</sequence>
<protein>
    <recommendedName>
        <fullName evidence="5">DUF262 domain-containing protein</fullName>
    </recommendedName>
</protein>
<dbReference type="AlphaFoldDB" id="K2NY54"/>
<evidence type="ECO:0000313" key="3">
    <source>
        <dbReference type="EMBL" id="EKF52508.1"/>
    </source>
</evidence>
<dbReference type="EMBL" id="AMQS01000001">
    <property type="protein sequence ID" value="EKF52508.1"/>
    <property type="molecule type" value="Genomic_DNA"/>
</dbReference>
<accession>K2NY54</accession>
<comment type="caution">
    <text evidence="3">The sequence shown here is derived from an EMBL/GenBank/DDBJ whole genome shotgun (WGS) entry which is preliminary data.</text>
</comment>
<gene>
    <name evidence="3" type="ORF">C426_0083</name>
</gene>
<dbReference type="PANTHER" id="PTHR35149">
    <property type="entry name" value="SLL5132 PROTEIN"/>
    <property type="match status" value="1"/>
</dbReference>
<organism evidence="3 4">
    <name type="scientific">Lactococcus garvieae DCC43</name>
    <dbReference type="NCBI Taxonomy" id="1231377"/>
    <lineage>
        <taxon>Bacteria</taxon>
        <taxon>Bacillati</taxon>
        <taxon>Bacillota</taxon>
        <taxon>Bacilli</taxon>
        <taxon>Lactobacillales</taxon>
        <taxon>Streptococcaceae</taxon>
        <taxon>Lactococcus</taxon>
    </lineage>
</organism>
<evidence type="ECO:0000259" key="1">
    <source>
        <dbReference type="Pfam" id="PF03235"/>
    </source>
</evidence>
<dbReference type="PATRIC" id="fig|1231377.3.peg.82"/>
<proteinExistence type="predicted"/>